<dbReference type="InterPro" id="IPR006626">
    <property type="entry name" value="PbH1"/>
</dbReference>
<dbReference type="RefSeq" id="WP_131449207.1">
    <property type="nucleotide sequence ID" value="NZ_SJZI01000042.1"/>
</dbReference>
<dbReference type="SMART" id="SM00710">
    <property type="entry name" value="PbH1"/>
    <property type="match status" value="7"/>
</dbReference>
<dbReference type="OrthoDB" id="602836at2"/>
<reference evidence="2 3" key="1">
    <citation type="submission" date="2019-03" db="EMBL/GenBank/DDBJ databases">
        <authorList>
            <person name="Kim M.K.M."/>
        </authorList>
    </citation>
    <scope>NUCLEOTIDE SEQUENCE [LARGE SCALE GENOMIC DNA]</scope>
    <source>
        <strain evidence="2 3">17J68-12</strain>
    </source>
</reference>
<accession>A0A4R1BBC9</accession>
<name>A0A4R1BBC9_9BACT</name>
<comment type="caution">
    <text evidence="2">The sequence shown here is derived from an EMBL/GenBank/DDBJ whole genome shotgun (WGS) entry which is preliminary data.</text>
</comment>
<dbReference type="Proteomes" id="UP000295334">
    <property type="component" value="Unassembled WGS sequence"/>
</dbReference>
<evidence type="ECO:0008006" key="4">
    <source>
        <dbReference type="Google" id="ProtNLM"/>
    </source>
</evidence>
<organism evidence="2 3">
    <name type="scientific">Flaviaesturariibacter flavus</name>
    <dbReference type="NCBI Taxonomy" id="2502780"/>
    <lineage>
        <taxon>Bacteria</taxon>
        <taxon>Pseudomonadati</taxon>
        <taxon>Bacteroidota</taxon>
        <taxon>Chitinophagia</taxon>
        <taxon>Chitinophagales</taxon>
        <taxon>Chitinophagaceae</taxon>
        <taxon>Flaviaestuariibacter</taxon>
    </lineage>
</organism>
<feature type="chain" id="PRO_5020354502" description="T9SS type A sorting domain-containing protein" evidence="1">
    <location>
        <begin position="20"/>
        <end position="2237"/>
    </location>
</feature>
<dbReference type="EMBL" id="SJZI01000042">
    <property type="protein sequence ID" value="TCJ14257.1"/>
    <property type="molecule type" value="Genomic_DNA"/>
</dbReference>
<keyword evidence="1" id="KW-0732">Signal</keyword>
<sequence length="2237" mass="224731">MKKVLLLAGFCLALVSAFGQTSWKGTASTSWSNSANWTNGVPSSTKAAILGDANFTGSFQPKISTTAACAGLTLGGAKPCTLTLSRNLTISGNLLVNNAAGGGAGVISQGKVSISVTGNVTINGTYTPTSTSANIIFAGTAQTFTTVASTFRKITVNANSVVTVNSNFAPTNTFSVSGTLNPAAGVTIGTAQQPTPTTLALKSTGILKVNAANFGDNYAGTVTLAAGSTVDYSASASQNVAALSYSILRISGSGTKTLAASTTISSASSSYGSVYVTAGTLDLGVNTLNRNASGAGTFSVSNGATLKAGGTSNFPLNFLTYSLALTSTVEYNAAGNQTVAGGATYGNLSYGNLILSGSGIKTLPASATTVAGALTLNGSVTAQQSAANFTVSGLTTLSAGTTLAGYASASTYTLQTGNNLVNDGTINGGAGTFNLAGAGATVSGSGVFNFNNLAILASGTNTAVATINVAGNLSTSGSGVFTHTGGTIVMTGTGKSISGTGLTLNNLTVNGTGTTAGAMTLAGNLAVSGGLTTSGILVMNGAGKTISGSGAISFATLSATGSLSTASNFTITNTLEVTGSLSASAGTATFSGTTLFNGSTSLFNVTLGSTSSLQLAANSSLGIGGALSVPAGATFNATTTTPTTVTYNSTGAQNVTGVTYDNLVLSGGNTKTASGAFITKTDLTIASGTTFAAGTFTDSIKGNWNNNGTFNAGTSTIAFAGANDATITGATTFATLTINKSSNTNSVFLSNNVTTPTLNMTNGILRTGTSKVTITSARTGSGLIYGTIERNHAFNPGTNYAFEGPDNYINFTGASGITGVTVVVNQGSVSSFPNGAAINRSYTISLAAGTYTSALLRLHYEDAEKNGNDESLLKLYRYNGSSWTDKGASGNNTTSNYAEQTVATPEVAGTWTLSTTSTILTWTAAAGTNDWNTAGNWSSSGGGNAVPTANDIVQIGTVAYGSNHPLVTNAAVAKSIQFGSAQSATLTLGTGGSLTTQGNISGTWSANATHSINTGGQNLTVNGGLVLSDGTSGHAINLNIGTGTVALTGSLTQSGGANVTFSGAGNLKIGGDFTYTSGTFSAGSGTVTYNGGNFQSVGGVTYNQLVIDKTAATATTNPLATTTVSGNLSVKSGTFDFSGPTVIAGDVTIDAGAFATNRTTITVGGNWNNNGTYLPNGGAATFNGTGAQNLSATAFNKIIVNKSSGTLTLTGNITLNSDFIINAGTVNLGSFTANRNTIGGTFQLDNGASLLVGGSIFPANYTYYTFGATSTTTYNGTIAQNVGGITYGHLVMSNGGVKTLAAPATVGGDLTINSGANLDGYQHNLTIAGNWVNNGTFTPSTGAVLATGTGKTITGTTTFNKLTVYGSYSVINNTNITYNGSLTIVSGGSYDAGGGTAVLYGNLTNSGSLTSSGTTTFMGTQVQTIQLLNAINSTSTGIINFNGSVAPVLNSTTTPTYATLNINNTAGISPSVNWLVVVALNIGSGATFNGGASTHTILGNFTNNGVVTSTGGLVFAPRSSATVSLGANTTGNTFSSDGTVTFSGTGALTVNGTPTKLTNVSIGNSNGVSPSANWSTVLGTFTVADTAVFNAGANTYTLSGDLESNGRINPGTSHFIFNGSAPQIVGSPNTTFYDVTVNTGTALVISSEFNVSRHMNMNGTIDANTASFVMTGSTAANLTGTPATLALIDFEVAKTNATVSLLKPITGSQSVTISAGTLDLSANTITPDASNAPNNVLSISDNARLRIGGTNALPGYDVFALDSLSTVEYYGSGTQALTPTAIYGNLEINAGTKTTSAALTIQKNVLLSAGTFTAGNFTHLVGGNWTQTGGTFTPGTGTIAFNGAGPQTVSATDAFNNITINNVSNVSLGTLVKVNGVLDFTAGKLVLGSNDILPGSITNYSAAKYIVAIGSGVLRQPLAASASKFFPVGTASSYIPATVAFAAGSTADSISVRVLGSTYNNGETGTALTNYAVNASWIIDEKVAGGSNAAVTLQWPASLELPNFSRSTCRLAHYTGGAWEYGSAGLSASGTDPYSVTRTGFTSFSPFSVRMNNAVLPVTFISFTGQRRGGNDALSWSTASESNSDRFEIEESSDGRSFRVIGTVAAAGYSSTLRNYSYSNNGVQGTHYYRIRQVDLDGRYTYTNGIRLNDDAGNGSIRLAANPVRGNASLQLQVPAATRAALTLHDGSGRIVWSSSQALGAGSQTLTLPTAPLAAGVYYLGIRFDDNSGQTIRLVKE</sequence>
<evidence type="ECO:0000313" key="2">
    <source>
        <dbReference type="EMBL" id="TCJ14257.1"/>
    </source>
</evidence>
<evidence type="ECO:0000313" key="3">
    <source>
        <dbReference type="Proteomes" id="UP000295334"/>
    </source>
</evidence>
<feature type="signal peptide" evidence="1">
    <location>
        <begin position="1"/>
        <end position="19"/>
    </location>
</feature>
<evidence type="ECO:0000256" key="1">
    <source>
        <dbReference type="SAM" id="SignalP"/>
    </source>
</evidence>
<protein>
    <recommendedName>
        <fullName evidence="4">T9SS type A sorting domain-containing protein</fullName>
    </recommendedName>
</protein>
<keyword evidence="3" id="KW-1185">Reference proteome</keyword>
<gene>
    <name evidence="2" type="ORF">EPD60_09650</name>
</gene>
<proteinExistence type="predicted"/>